<protein>
    <recommendedName>
        <fullName evidence="3">DNA alkylation repair enzyme</fullName>
    </recommendedName>
</protein>
<gene>
    <name evidence="1" type="ORF">HMPREF9488_03669</name>
</gene>
<keyword evidence="2" id="KW-1185">Reference proteome</keyword>
<evidence type="ECO:0000313" key="1">
    <source>
        <dbReference type="EMBL" id="EFW03022.1"/>
    </source>
</evidence>
<dbReference type="RefSeq" id="WP_008790751.1">
    <property type="nucleotide sequence ID" value="NZ_AKCB01000001.1"/>
</dbReference>
<sequence>MNYEEILKAFQEKEFHIDDYISVVVESKDIREKLIQNLIEQTHINVYYRSYYLINAVSLTNPELFYEYWDLFVSLRYHKNSYHRNIFHWIITNLIPVDSQNKFDKIKKEYFSQIKDVKVLTGLEAMKDIIIMSQYRPDLEEEIISLFLDENMIKDYTDKQKDRFHFYSMEYFESLLDRKKDERLLDFIKTCLNAKNTTTAKKAKQILKKYTY</sequence>
<proteinExistence type="predicted"/>
<dbReference type="SUPFAM" id="SSF48371">
    <property type="entry name" value="ARM repeat"/>
    <property type="match status" value="1"/>
</dbReference>
<reference evidence="1 2" key="1">
    <citation type="submission" date="2010-12" db="EMBL/GenBank/DDBJ databases">
        <title>The Genome Sequence of Coprobacillus sp. strain 29_1.</title>
        <authorList>
            <consortium name="The Broad Institute Genome Sequencing Platform"/>
            <person name="Earl A."/>
            <person name="Ward D."/>
            <person name="Feldgarden M."/>
            <person name="Gevers D."/>
            <person name="Daigneault M."/>
            <person name="Sibley C.D."/>
            <person name="White A."/>
            <person name="Strauss J."/>
            <person name="Allen-Vercoe E."/>
            <person name="Young S.K."/>
            <person name="Zeng Q."/>
            <person name="Gargeya S."/>
            <person name="Fitzgerald M."/>
            <person name="Haas B."/>
            <person name="Abouelleil A."/>
            <person name="Alvarado L."/>
            <person name="Arachchi H.M."/>
            <person name="Berlin A."/>
            <person name="Brown A."/>
            <person name="Chapman S.B."/>
            <person name="Chen Z."/>
            <person name="Dunbar C."/>
            <person name="Freedman E."/>
            <person name="Gearin G."/>
            <person name="Gellesch M."/>
            <person name="Goldberg J."/>
            <person name="Griggs A."/>
            <person name="Gujja S."/>
            <person name="Heilman E."/>
            <person name="Heiman D."/>
            <person name="Howarth C."/>
            <person name="Larson L."/>
            <person name="Lui A."/>
            <person name="MacDonald P.J.P."/>
            <person name="Mehta T."/>
            <person name="Montmayeur A."/>
            <person name="Murphy C."/>
            <person name="Neiman D."/>
            <person name="Pearson M."/>
            <person name="Priest M."/>
            <person name="Roberts A."/>
            <person name="Saif S."/>
            <person name="Shea T."/>
            <person name="Shenoy N."/>
            <person name="Sisk P."/>
            <person name="Stolte C."/>
            <person name="Sykes S."/>
            <person name="White J."/>
            <person name="Yandava C."/>
            <person name="Nusbaum C."/>
            <person name="Birren B."/>
        </authorList>
    </citation>
    <scope>NUCLEOTIDE SEQUENCE [LARGE SCALE GENOMIC DNA]</scope>
    <source>
        <strain evidence="1 2">29_1</strain>
    </source>
</reference>
<evidence type="ECO:0000313" key="2">
    <source>
        <dbReference type="Proteomes" id="UP000003157"/>
    </source>
</evidence>
<organism evidence="1 2">
    <name type="scientific">Coprobacillus cateniformis</name>
    <dbReference type="NCBI Taxonomy" id="100884"/>
    <lineage>
        <taxon>Bacteria</taxon>
        <taxon>Bacillati</taxon>
        <taxon>Bacillota</taxon>
        <taxon>Erysipelotrichia</taxon>
        <taxon>Erysipelotrichales</taxon>
        <taxon>Coprobacillaceae</taxon>
        <taxon>Coprobacillus</taxon>
    </lineage>
</organism>
<dbReference type="eggNOG" id="ENOG50335WN">
    <property type="taxonomic scope" value="Bacteria"/>
</dbReference>
<evidence type="ECO:0008006" key="3">
    <source>
        <dbReference type="Google" id="ProtNLM"/>
    </source>
</evidence>
<dbReference type="Proteomes" id="UP000003157">
    <property type="component" value="Unassembled WGS sequence"/>
</dbReference>
<dbReference type="AlphaFoldDB" id="E7GFX6"/>
<dbReference type="GeneID" id="78230546"/>
<dbReference type="OrthoDB" id="1844064at2"/>
<comment type="caution">
    <text evidence="1">The sequence shown here is derived from an EMBL/GenBank/DDBJ whole genome shotgun (WGS) entry which is preliminary data.</text>
</comment>
<name>E7GFX6_9FIRM</name>
<dbReference type="InterPro" id="IPR016024">
    <property type="entry name" value="ARM-type_fold"/>
</dbReference>
<dbReference type="EMBL" id="ADKX01000052">
    <property type="protein sequence ID" value="EFW03022.1"/>
    <property type="molecule type" value="Genomic_DNA"/>
</dbReference>
<accession>E7GFX6</accession>
<dbReference type="HOGENOM" id="CLU_1298044_0_0_9"/>